<dbReference type="CDD" id="cd07484">
    <property type="entry name" value="Peptidases_S8_Thermitase_like"/>
    <property type="match status" value="1"/>
</dbReference>
<dbReference type="Pfam" id="PF00082">
    <property type="entry name" value="Peptidase_S8"/>
    <property type="match status" value="1"/>
</dbReference>
<keyword evidence="4 7" id="KW-0645">Protease</keyword>
<dbReference type="SUPFAM" id="SSF52743">
    <property type="entry name" value="Subtilisin-like"/>
    <property type="match status" value="1"/>
</dbReference>
<dbReference type="InterPro" id="IPR036852">
    <property type="entry name" value="Peptidase_S8/S53_dom_sf"/>
</dbReference>
<name>A0A8J4M0Z9_9BACL</name>
<feature type="active site" description="Charge relay system" evidence="7">
    <location>
        <position position="369"/>
    </location>
</feature>
<evidence type="ECO:0000256" key="1">
    <source>
        <dbReference type="ARBA" id="ARBA00004613"/>
    </source>
</evidence>
<dbReference type="GO" id="GO:0005576">
    <property type="term" value="C:extracellular region"/>
    <property type="evidence" value="ECO:0007669"/>
    <property type="project" value="UniProtKB-SubCell"/>
</dbReference>
<dbReference type="PANTHER" id="PTHR43399:SF4">
    <property type="entry name" value="CELL WALL-ASSOCIATED PROTEASE"/>
    <property type="match status" value="1"/>
</dbReference>
<comment type="caution">
    <text evidence="10">The sequence shown here is derived from an EMBL/GenBank/DDBJ whole genome shotgun (WGS) entry which is preliminary data.</text>
</comment>
<evidence type="ECO:0000313" key="11">
    <source>
        <dbReference type="Proteomes" id="UP000677918"/>
    </source>
</evidence>
<evidence type="ECO:0000256" key="5">
    <source>
        <dbReference type="ARBA" id="ARBA00022801"/>
    </source>
</evidence>
<evidence type="ECO:0000256" key="2">
    <source>
        <dbReference type="ARBA" id="ARBA00011073"/>
    </source>
</evidence>
<dbReference type="PANTHER" id="PTHR43399">
    <property type="entry name" value="SUBTILISIN-RELATED"/>
    <property type="match status" value="1"/>
</dbReference>
<feature type="active site" description="Charge relay system" evidence="7">
    <location>
        <position position="556"/>
    </location>
</feature>
<protein>
    <submittedName>
        <fullName evidence="10">S8 family serine peptidase</fullName>
    </submittedName>
</protein>
<evidence type="ECO:0000313" key="10">
    <source>
        <dbReference type="EMBL" id="GIQ67999.1"/>
    </source>
</evidence>
<evidence type="ECO:0000256" key="3">
    <source>
        <dbReference type="ARBA" id="ARBA00022525"/>
    </source>
</evidence>
<dbReference type="AlphaFoldDB" id="A0A8J4M0Z9"/>
<dbReference type="RefSeq" id="WP_213410617.1">
    <property type="nucleotide sequence ID" value="NZ_BOVK01000011.1"/>
</dbReference>
<dbReference type="PROSITE" id="PS00136">
    <property type="entry name" value="SUBTILASE_ASP"/>
    <property type="match status" value="1"/>
</dbReference>
<evidence type="ECO:0000256" key="7">
    <source>
        <dbReference type="PROSITE-ProRule" id="PRU01240"/>
    </source>
</evidence>
<evidence type="ECO:0000256" key="8">
    <source>
        <dbReference type="RuleBase" id="RU003355"/>
    </source>
</evidence>
<keyword evidence="11" id="KW-1185">Reference proteome</keyword>
<dbReference type="InterPro" id="IPR000209">
    <property type="entry name" value="Peptidase_S8/S53_dom"/>
</dbReference>
<dbReference type="Proteomes" id="UP000677918">
    <property type="component" value="Unassembled WGS sequence"/>
</dbReference>
<dbReference type="PROSITE" id="PS00137">
    <property type="entry name" value="SUBTILASE_HIS"/>
    <property type="match status" value="1"/>
</dbReference>
<keyword evidence="3" id="KW-0964">Secreted</keyword>
<dbReference type="InterPro" id="IPR022398">
    <property type="entry name" value="Peptidase_S8_His-AS"/>
</dbReference>
<organism evidence="10 11">
    <name type="scientific">Xylanibacillus composti</name>
    <dbReference type="NCBI Taxonomy" id="1572762"/>
    <lineage>
        <taxon>Bacteria</taxon>
        <taxon>Bacillati</taxon>
        <taxon>Bacillota</taxon>
        <taxon>Bacilli</taxon>
        <taxon>Bacillales</taxon>
        <taxon>Paenibacillaceae</taxon>
        <taxon>Xylanibacillus</taxon>
    </lineage>
</organism>
<dbReference type="GO" id="GO:0006508">
    <property type="term" value="P:proteolysis"/>
    <property type="evidence" value="ECO:0007669"/>
    <property type="project" value="UniProtKB-KW"/>
</dbReference>
<reference evidence="10" key="1">
    <citation type="submission" date="2021-04" db="EMBL/GenBank/DDBJ databases">
        <title>Draft genome sequence of Xylanibacillus composti strain K13.</title>
        <authorList>
            <person name="Uke A."/>
            <person name="Chhe C."/>
            <person name="Baramee S."/>
            <person name="Kosugi A."/>
        </authorList>
    </citation>
    <scope>NUCLEOTIDE SEQUENCE</scope>
    <source>
        <strain evidence="10">K13</strain>
    </source>
</reference>
<evidence type="ECO:0000256" key="6">
    <source>
        <dbReference type="ARBA" id="ARBA00022825"/>
    </source>
</evidence>
<dbReference type="InterPro" id="IPR034084">
    <property type="entry name" value="Thermitase-like_dom"/>
</dbReference>
<dbReference type="PRINTS" id="PR00723">
    <property type="entry name" value="SUBTILISIN"/>
</dbReference>
<evidence type="ECO:0000256" key="4">
    <source>
        <dbReference type="ARBA" id="ARBA00022670"/>
    </source>
</evidence>
<dbReference type="PROSITE" id="PS51892">
    <property type="entry name" value="SUBTILASE"/>
    <property type="match status" value="1"/>
</dbReference>
<evidence type="ECO:0000259" key="9">
    <source>
        <dbReference type="Pfam" id="PF00082"/>
    </source>
</evidence>
<sequence length="640" mass="70662">MLRKITAVLVIVAGLWIILPGEDGGNAPEQDRPEAQRELVMKQQLMAADISRTNVLCRTQCKHDLRMLASNGQLQPSRYKAFLSEHPHIVQVHELDRSGNSSPHGEELPAVQHAPASRYMQKAKEKALRGEVYESPTFEADGTPYFILAMPVDAATKAKPGHKASMSAADDEPQALVAVVKQQLLKEVEVHQKKNLRIVPYPSDKRFRVESVDFDTGEDVRVDHPEENEGTSHYYVNQVVVRFVEPLSEEDAALLERELDLASAEKLGYAYVLTSNSLTTQEMMAYLEQWSTVYMEPHYLYLTNGRPDAEPYTQRNQEAAIGGRTEMFSETAPNDALYDPYQWNLPTIETLEGWKYSKGNEEVTVAVIDTGVDLTHPDLAGQLLHGMNLVDEQTEPNDDVGHGTHVAGVISALTDNYEGIAGMTWYNKVLPVKVLDASGAGSTYDVARGIIWATDQGAKVINMSLGNYADAEFLHDAVRYAYDRDVVLIAATGNDNTEQPGYPAAYPEVFAVSATDPYNRRAFFSNYGDYVDVVAPGENIASTYMQNQYAALSGTSMASPHVAALAALIRSVNPLLSNAEVMDLMRETAIDLGAEGKDKEYGYGLIDVNTALERASQAKSSILYWSKWLGKASLRGNEAR</sequence>
<gene>
    <name evidence="10" type="ORF">XYCOK13_08230</name>
</gene>
<dbReference type="PROSITE" id="PS00138">
    <property type="entry name" value="SUBTILASE_SER"/>
    <property type="match status" value="1"/>
</dbReference>
<dbReference type="InterPro" id="IPR023828">
    <property type="entry name" value="Peptidase_S8_Ser-AS"/>
</dbReference>
<feature type="active site" description="Charge relay system" evidence="7">
    <location>
        <position position="402"/>
    </location>
</feature>
<proteinExistence type="inferred from homology"/>
<dbReference type="EMBL" id="BOVK01000011">
    <property type="protein sequence ID" value="GIQ67999.1"/>
    <property type="molecule type" value="Genomic_DNA"/>
</dbReference>
<dbReference type="GO" id="GO:0004252">
    <property type="term" value="F:serine-type endopeptidase activity"/>
    <property type="evidence" value="ECO:0007669"/>
    <property type="project" value="UniProtKB-UniRule"/>
</dbReference>
<comment type="similarity">
    <text evidence="2 7 8">Belongs to the peptidase S8 family.</text>
</comment>
<dbReference type="Gene3D" id="3.40.50.200">
    <property type="entry name" value="Peptidase S8/S53 domain"/>
    <property type="match status" value="1"/>
</dbReference>
<accession>A0A8J4M0Z9</accession>
<keyword evidence="6 7" id="KW-0720">Serine protease</keyword>
<dbReference type="InterPro" id="IPR051048">
    <property type="entry name" value="Peptidase_S8/S53_subtilisin"/>
</dbReference>
<dbReference type="InterPro" id="IPR015500">
    <property type="entry name" value="Peptidase_S8_subtilisin-rel"/>
</dbReference>
<keyword evidence="5 7" id="KW-0378">Hydrolase</keyword>
<comment type="subcellular location">
    <subcellularLocation>
        <location evidence="1">Secreted</location>
    </subcellularLocation>
</comment>
<feature type="domain" description="Peptidase S8/S53" evidence="9">
    <location>
        <begin position="361"/>
        <end position="604"/>
    </location>
</feature>
<dbReference type="InterPro" id="IPR023827">
    <property type="entry name" value="Peptidase_S8_Asp-AS"/>
</dbReference>